<proteinExistence type="predicted"/>
<gene>
    <name evidence="3" type="ORF">Vau01_018800</name>
</gene>
<dbReference type="Pfam" id="PF13560">
    <property type="entry name" value="HTH_31"/>
    <property type="match status" value="1"/>
</dbReference>
<dbReference type="EMBL" id="BOPG01000012">
    <property type="protein sequence ID" value="GIJ54364.1"/>
    <property type="molecule type" value="Genomic_DNA"/>
</dbReference>
<evidence type="ECO:0000313" key="4">
    <source>
        <dbReference type="Proteomes" id="UP000612585"/>
    </source>
</evidence>
<dbReference type="GO" id="GO:0003677">
    <property type="term" value="F:DNA binding"/>
    <property type="evidence" value="ECO:0007669"/>
    <property type="project" value="InterPro"/>
</dbReference>
<dbReference type="Gene3D" id="1.10.260.40">
    <property type="entry name" value="lambda repressor-like DNA-binding domains"/>
    <property type="match status" value="1"/>
</dbReference>
<evidence type="ECO:0000259" key="2">
    <source>
        <dbReference type="PROSITE" id="PS50943"/>
    </source>
</evidence>
<dbReference type="SMART" id="SM00028">
    <property type="entry name" value="TPR"/>
    <property type="match status" value="5"/>
</dbReference>
<organism evidence="3 4">
    <name type="scientific">Virgisporangium aurantiacum</name>
    <dbReference type="NCBI Taxonomy" id="175570"/>
    <lineage>
        <taxon>Bacteria</taxon>
        <taxon>Bacillati</taxon>
        <taxon>Actinomycetota</taxon>
        <taxon>Actinomycetes</taxon>
        <taxon>Micromonosporales</taxon>
        <taxon>Micromonosporaceae</taxon>
        <taxon>Virgisporangium</taxon>
    </lineage>
</organism>
<dbReference type="InterPro" id="IPR019734">
    <property type="entry name" value="TPR_rpt"/>
</dbReference>
<dbReference type="Pfam" id="PF13424">
    <property type="entry name" value="TPR_12"/>
    <property type="match status" value="2"/>
</dbReference>
<reference evidence="3" key="1">
    <citation type="submission" date="2021-01" db="EMBL/GenBank/DDBJ databases">
        <title>Whole genome shotgun sequence of Virgisporangium aurantiacum NBRC 16421.</title>
        <authorList>
            <person name="Komaki H."/>
            <person name="Tamura T."/>
        </authorList>
    </citation>
    <scope>NUCLEOTIDE SEQUENCE</scope>
    <source>
        <strain evidence="3">NBRC 16421</strain>
    </source>
</reference>
<dbReference type="SUPFAM" id="SSF52540">
    <property type="entry name" value="P-loop containing nucleoside triphosphate hydrolases"/>
    <property type="match status" value="1"/>
</dbReference>
<feature type="domain" description="HTH cro/C1-type" evidence="2">
    <location>
        <begin position="79"/>
        <end position="124"/>
    </location>
</feature>
<dbReference type="AlphaFoldDB" id="A0A8J3YYI3"/>
<dbReference type="InterPro" id="IPR011990">
    <property type="entry name" value="TPR-like_helical_dom_sf"/>
</dbReference>
<dbReference type="PRINTS" id="PR00364">
    <property type="entry name" value="DISEASERSIST"/>
</dbReference>
<comment type="caution">
    <text evidence="3">The sequence shown here is derived from an EMBL/GenBank/DDBJ whole genome shotgun (WGS) entry which is preliminary data.</text>
</comment>
<dbReference type="Gene3D" id="1.25.40.10">
    <property type="entry name" value="Tetratricopeptide repeat domain"/>
    <property type="match status" value="1"/>
</dbReference>
<dbReference type="CDD" id="cd00093">
    <property type="entry name" value="HTH_XRE"/>
    <property type="match status" value="1"/>
</dbReference>
<evidence type="ECO:0000256" key="1">
    <source>
        <dbReference type="SAM" id="MobiDB-lite"/>
    </source>
</evidence>
<dbReference type="PROSITE" id="PS50943">
    <property type="entry name" value="HTH_CROC1"/>
    <property type="match status" value="1"/>
</dbReference>
<feature type="region of interest" description="Disordered" evidence="1">
    <location>
        <begin position="138"/>
        <end position="165"/>
    </location>
</feature>
<accession>A0A8J3YYI3</accession>
<dbReference type="PANTHER" id="PTHR47691">
    <property type="entry name" value="REGULATOR-RELATED"/>
    <property type="match status" value="1"/>
</dbReference>
<evidence type="ECO:0000313" key="3">
    <source>
        <dbReference type="EMBL" id="GIJ54364.1"/>
    </source>
</evidence>
<dbReference type="Proteomes" id="UP000612585">
    <property type="component" value="Unassembled WGS sequence"/>
</dbReference>
<keyword evidence="4" id="KW-1185">Reference proteome</keyword>
<dbReference type="Gene3D" id="3.40.50.300">
    <property type="entry name" value="P-loop containing nucleotide triphosphate hydrolases"/>
    <property type="match status" value="1"/>
</dbReference>
<dbReference type="PANTHER" id="PTHR47691:SF3">
    <property type="entry name" value="HTH-TYPE TRANSCRIPTIONAL REGULATOR RV0890C-RELATED"/>
    <property type="match status" value="1"/>
</dbReference>
<dbReference type="InterPro" id="IPR001387">
    <property type="entry name" value="Cro/C1-type_HTH"/>
</dbReference>
<dbReference type="SMART" id="SM00530">
    <property type="entry name" value="HTH_XRE"/>
    <property type="match status" value="1"/>
</dbReference>
<dbReference type="InterPro" id="IPR027417">
    <property type="entry name" value="P-loop_NTPase"/>
</dbReference>
<dbReference type="SUPFAM" id="SSF48452">
    <property type="entry name" value="TPR-like"/>
    <property type="match status" value="2"/>
</dbReference>
<name>A0A8J3YYI3_9ACTN</name>
<dbReference type="SUPFAM" id="SSF47413">
    <property type="entry name" value="lambda repressor-like DNA-binding domains"/>
    <property type="match status" value="1"/>
</dbReference>
<sequence>MPDDDGHGRGRHRLPSVIYHVRTGSDIGWRVAVGVGDAGQPADAALLAAANAVSRVDELAELLRGLRRRHARRDNASQWTLRELAARTGWARSVIGQYLSGRTLPPTDRFDVLLDLFGATLVERGVLATARDRVEEARRSGSVAVDGDAAGQPSTTTSGAGRSAIPRQLPARVRGFAGRTAELAALDGLAAAEGPYPAMMIAVVSGTAGVGKTALAVHWAHRVADRFPDGQLFVNLRGFEPTAPPMTPGEAVRGFLDGLGVAPERIPADLDAQVGLYRTVLAERRVLVVLDNAASVEQVRPLLPGSAGCLVVVTSRLTSLTVMDGAHPLPLGLLTLQEAGDLLVGRLGPDRLTAEPAAAQGLIDACARLPLALSIVAARAANNPTFPLASLEADLAGSDGLDVLDGGEPTSDVRTVLSWSYERLKPPAARLFRLLGLHPGPDISAAAAASLAGTSGGEAQSLFAELTRASLLIEHVPGRYSMHDLLRVYAAELADAVDPRERDAARLRILDHYLHTAYTASLVIAPQRDLFTLDPAQPGVIVEPVTSHRSAVAWFGTERPVLLAVVRQAASDGFATHAWQLAWSMFFFLHLRGRWHDSLEAQQAALAAVNEAGDLAAAATVRRDLAQCLARLQRFDEADAQLRQAHDIHASLGDTDGVAWTLHRMGWIADDQGNHRDAVRHAEHALRLFHETGNLRARAHVLNVVGWYQAQLGDHSMALVYCRQALELNRTLGNDIAMANVLDSIGYAHQHLGEYEQAANCYLESLAFFRALGEPYYTAQALTHLGDVRHAMGDGPDACAAWQEALDIFERLGHTNADGIRARLHDYAT</sequence>
<dbReference type="InterPro" id="IPR010982">
    <property type="entry name" value="Lambda_DNA-bd_dom_sf"/>
</dbReference>
<protein>
    <recommendedName>
        <fullName evidence="2">HTH cro/C1-type domain-containing protein</fullName>
    </recommendedName>
</protein>